<proteinExistence type="predicted"/>
<comment type="caution">
    <text evidence="1">The sequence shown here is derived from an EMBL/GenBank/DDBJ whole genome shotgun (WGS) entry which is preliminary data.</text>
</comment>
<dbReference type="SUPFAM" id="SSF46785">
    <property type="entry name" value="Winged helix' DNA-binding domain"/>
    <property type="match status" value="1"/>
</dbReference>
<reference evidence="1" key="1">
    <citation type="submission" date="2021-05" db="EMBL/GenBank/DDBJ databases">
        <title>First report of NDM-5 and VEB-6 producing Proteus mirabilis isolated from blood of a sepsis patient in Kolkata, India.</title>
        <authorList>
            <person name="Halder G."/>
            <person name="Chaudhuri B."/>
            <person name="Dutta S."/>
        </authorList>
    </citation>
    <scope>NUCLEOTIDE SEQUENCE [LARGE SCALE GENOMIC DNA]</scope>
    <source>
        <strain evidence="1">7049</strain>
    </source>
</reference>
<dbReference type="EMBL" id="JADQCH020000002">
    <property type="protein sequence ID" value="MEY2344634.1"/>
    <property type="molecule type" value="Genomic_DNA"/>
</dbReference>
<name>A0ABD5LYZ5_PROMI</name>
<sequence>MPESGCFYQYIQEAGKNPDDIGHIISSFESLKLHRIIRHDTRQTGHFRARIYGEKLNPLSDNKTLITLSHKKINGYMIKGRQIFGMNMPEESLFIRIVGS</sequence>
<accession>A0ABD5LYZ5</accession>
<dbReference type="Gene3D" id="2.40.10.200">
    <property type="entry name" value="STY4665 C-terminal domain-like"/>
    <property type="match status" value="1"/>
</dbReference>
<dbReference type="InterPro" id="IPR036390">
    <property type="entry name" value="WH_DNA-bd_sf"/>
</dbReference>
<protein>
    <submittedName>
        <fullName evidence="1">Uncharacterized protein</fullName>
    </submittedName>
</protein>
<dbReference type="AlphaFoldDB" id="A0ABD5LYZ5"/>
<gene>
    <name evidence="1" type="ORF">I3679_013570</name>
</gene>
<organism evidence="1">
    <name type="scientific">Proteus mirabilis</name>
    <dbReference type="NCBI Taxonomy" id="584"/>
    <lineage>
        <taxon>Bacteria</taxon>
        <taxon>Pseudomonadati</taxon>
        <taxon>Pseudomonadota</taxon>
        <taxon>Gammaproteobacteria</taxon>
        <taxon>Enterobacterales</taxon>
        <taxon>Morganellaceae</taxon>
        <taxon>Proteus</taxon>
    </lineage>
</organism>
<evidence type="ECO:0000313" key="1">
    <source>
        <dbReference type="EMBL" id="MEY2344634.1"/>
    </source>
</evidence>